<feature type="domain" description="Radical SAM core" evidence="17">
    <location>
        <begin position="163"/>
        <end position="392"/>
    </location>
</feature>
<evidence type="ECO:0000256" key="3">
    <source>
        <dbReference type="ARBA" id="ARBA00013273"/>
    </source>
</evidence>
<dbReference type="PANTHER" id="PTHR11918:SF45">
    <property type="entry name" value="THREONYLCARBAMOYLADENOSINE TRNA METHYLTHIOTRANSFERASE"/>
    <property type="match status" value="1"/>
</dbReference>
<keyword evidence="9" id="KW-0479">Metal-binding</keyword>
<evidence type="ECO:0000259" key="17">
    <source>
        <dbReference type="PROSITE" id="PS51918"/>
    </source>
</evidence>
<evidence type="ECO:0000259" key="16">
    <source>
        <dbReference type="PROSITE" id="PS51449"/>
    </source>
</evidence>
<dbReference type="FunFam" id="3.80.30.20:FF:000001">
    <property type="entry name" value="tRNA-2-methylthio-N(6)-dimethylallyladenosine synthase 2"/>
    <property type="match status" value="1"/>
</dbReference>
<dbReference type="KEGG" id="rher:EHE19_005405"/>
<keyword evidence="4" id="KW-0004">4Fe-4S</keyword>
<keyword evidence="6 18" id="KW-0808">Transferase</keyword>
<dbReference type="InterPro" id="IPR005839">
    <property type="entry name" value="Methylthiotransferase"/>
</dbReference>
<dbReference type="FunFam" id="3.40.50.12160:FF:000004">
    <property type="entry name" value="Threonylcarbamoyladenosine tRNA methylthiotransferase MtaB"/>
    <property type="match status" value="1"/>
</dbReference>
<reference evidence="18 19" key="1">
    <citation type="submission" date="2020-09" db="EMBL/GenBank/DDBJ databases">
        <title>Characterization and genome sequencing of Ruminiclostridium sp. nov. MA18.</title>
        <authorList>
            <person name="Rettenmaier R."/>
            <person name="Kowollik M.-L."/>
            <person name="Liebl W."/>
            <person name="Zverlov V."/>
        </authorList>
    </citation>
    <scope>NUCLEOTIDE SEQUENCE [LARGE SCALE GENOMIC DNA]</scope>
    <source>
        <strain evidence="18 19">MA18</strain>
    </source>
</reference>
<dbReference type="InterPro" id="IPR006467">
    <property type="entry name" value="MiaB-like_bact"/>
</dbReference>
<keyword evidence="11" id="KW-0411">Iron-sulfur</keyword>
<dbReference type="InterPro" id="IPR038135">
    <property type="entry name" value="Methylthiotransferase_N_sf"/>
</dbReference>
<dbReference type="InterPro" id="IPR006638">
    <property type="entry name" value="Elp3/MiaA/NifB-like_rSAM"/>
</dbReference>
<dbReference type="SUPFAM" id="SSF102114">
    <property type="entry name" value="Radical SAM enzymes"/>
    <property type="match status" value="1"/>
</dbReference>
<dbReference type="SFLD" id="SFLDG01082">
    <property type="entry name" value="B12-binding_domain_containing"/>
    <property type="match status" value="1"/>
</dbReference>
<dbReference type="EMBL" id="CP061336">
    <property type="protein sequence ID" value="QNU67886.1"/>
    <property type="molecule type" value="Genomic_DNA"/>
</dbReference>
<gene>
    <name evidence="18" type="primary">mtaB</name>
    <name evidence="18" type="ORF">EHE19_005405</name>
</gene>
<evidence type="ECO:0000313" key="18">
    <source>
        <dbReference type="EMBL" id="QNU67886.1"/>
    </source>
</evidence>
<keyword evidence="10" id="KW-0408">Iron</keyword>
<dbReference type="Proteomes" id="UP000306409">
    <property type="component" value="Chromosome"/>
</dbReference>
<dbReference type="Gene3D" id="3.80.30.20">
    <property type="entry name" value="tm_1862 like domain"/>
    <property type="match status" value="1"/>
</dbReference>
<evidence type="ECO:0000256" key="2">
    <source>
        <dbReference type="ARBA" id="ARBA00002399"/>
    </source>
</evidence>
<dbReference type="OrthoDB" id="9805215at2"/>
<proteinExistence type="inferred from homology"/>
<dbReference type="EC" id="2.8.4.5" evidence="3"/>
<evidence type="ECO:0000256" key="8">
    <source>
        <dbReference type="ARBA" id="ARBA00022694"/>
    </source>
</evidence>
<evidence type="ECO:0000256" key="6">
    <source>
        <dbReference type="ARBA" id="ARBA00022679"/>
    </source>
</evidence>
<evidence type="ECO:0000256" key="13">
    <source>
        <dbReference type="ARBA" id="ARBA00051661"/>
    </source>
</evidence>
<dbReference type="GO" id="GO:0051539">
    <property type="term" value="F:4 iron, 4 sulfur cluster binding"/>
    <property type="evidence" value="ECO:0007669"/>
    <property type="project" value="UniProtKB-KW"/>
</dbReference>
<feature type="domain" description="MTTase N-terminal" evidence="16">
    <location>
        <begin position="26"/>
        <end position="138"/>
    </location>
</feature>
<dbReference type="CDD" id="cd01335">
    <property type="entry name" value="Radical_SAM"/>
    <property type="match status" value="1"/>
</dbReference>
<evidence type="ECO:0000256" key="5">
    <source>
        <dbReference type="ARBA" id="ARBA00022490"/>
    </source>
</evidence>
<dbReference type="InterPro" id="IPR058240">
    <property type="entry name" value="rSAM_sf"/>
</dbReference>
<dbReference type="GO" id="GO:0046872">
    <property type="term" value="F:metal ion binding"/>
    <property type="evidence" value="ECO:0007669"/>
    <property type="project" value="UniProtKB-KW"/>
</dbReference>
<dbReference type="NCBIfam" id="TIGR01579">
    <property type="entry name" value="MiaB-like-C"/>
    <property type="match status" value="1"/>
</dbReference>
<evidence type="ECO:0000313" key="19">
    <source>
        <dbReference type="Proteomes" id="UP000306409"/>
    </source>
</evidence>
<evidence type="ECO:0000256" key="12">
    <source>
        <dbReference type="ARBA" id="ARBA00031213"/>
    </source>
</evidence>
<evidence type="ECO:0000256" key="15">
    <source>
        <dbReference type="ARBA" id="ARBA00069898"/>
    </source>
</evidence>
<organism evidence="18 19">
    <name type="scientific">Ruminiclostridium herbifermentans</name>
    <dbReference type="NCBI Taxonomy" id="2488810"/>
    <lineage>
        <taxon>Bacteria</taxon>
        <taxon>Bacillati</taxon>
        <taxon>Bacillota</taxon>
        <taxon>Clostridia</taxon>
        <taxon>Eubacteriales</taxon>
        <taxon>Oscillospiraceae</taxon>
        <taxon>Ruminiclostridium</taxon>
    </lineage>
</organism>
<keyword evidence="8" id="KW-0819">tRNA processing</keyword>
<evidence type="ECO:0000256" key="9">
    <source>
        <dbReference type="ARBA" id="ARBA00022723"/>
    </source>
</evidence>
<dbReference type="PANTHER" id="PTHR11918">
    <property type="entry name" value="RADICAL SAM PROTEINS"/>
    <property type="match status" value="1"/>
</dbReference>
<keyword evidence="19" id="KW-1185">Reference proteome</keyword>
<sequence>MQNLDNENIDLSLDNEEFLKIYKRKKRMSIFTLGCKVNQYESEAVSSIFEQNGYEVVPFEQSSDVYIINTCTVTSLSDRKSRQSIRKAKKNNPNAIVVVMGCYAQTSSNEILKIPEVNMVIGTKDRDKILDYINRIEEGECKINAVDNIMSTRDFEELKVSSYKERTRACLKIQEGCSQFCSYCIIPYARGPIRSRKPEAIIQEVKELSENGFTEIVLTGIHLASYGKDLKTTSLLDIIQRINVIEGIKRIRIGSLEPTTITEEFVKAANKMPKLCPHYHLSLQSGCDNTLKAMNRKYTTNEYRYSVELLKRHIPDVAITTDIMVGFPGETEEDFEVSLNFAREMGFSKIHVFKFSPRTGTPAASFDNQVSPQEKERRSQLMLELSNNLEREYLDNYVRREMEVLYEQELHGKKGFMEGLTKNYIRVIAEGGKELKGVLKNTKLEKVNGDFFEGIILKA</sequence>
<dbReference type="PROSITE" id="PS01278">
    <property type="entry name" value="MTTASE_RADICAL"/>
    <property type="match status" value="1"/>
</dbReference>
<evidence type="ECO:0000256" key="7">
    <source>
        <dbReference type="ARBA" id="ARBA00022691"/>
    </source>
</evidence>
<dbReference type="NCBIfam" id="TIGR00089">
    <property type="entry name" value="MiaB/RimO family radical SAM methylthiotransferase"/>
    <property type="match status" value="1"/>
</dbReference>
<dbReference type="Pfam" id="PF00919">
    <property type="entry name" value="UPF0004"/>
    <property type="match status" value="1"/>
</dbReference>
<dbReference type="InterPro" id="IPR034557">
    <property type="entry name" value="ThrcA_tRNA_MEthiotransferase"/>
</dbReference>
<keyword evidence="7" id="KW-0949">S-adenosyl-L-methionine</keyword>
<dbReference type="SFLD" id="SFLDS00029">
    <property type="entry name" value="Radical_SAM"/>
    <property type="match status" value="1"/>
</dbReference>
<protein>
    <recommendedName>
        <fullName evidence="15">Threonylcarbamoyladenosine tRNA methylthiotransferase MtaB</fullName>
        <ecNumber evidence="3">2.8.4.5</ecNumber>
    </recommendedName>
    <alternativeName>
        <fullName evidence="12">tRNA-t(6)A37 methylthiotransferase</fullName>
    </alternativeName>
</protein>
<comment type="catalytic activity">
    <reaction evidence="13">
        <text>N(6)-L-threonylcarbamoyladenosine(37) in tRNA + (sulfur carrier)-SH + AH2 + 2 S-adenosyl-L-methionine = 2-methylsulfanyl-N(6)-L-threonylcarbamoyladenosine(37) in tRNA + (sulfur carrier)-H + 5'-deoxyadenosine + L-methionine + A + S-adenosyl-L-homocysteine + 2 H(+)</text>
        <dbReference type="Rhea" id="RHEA:37075"/>
        <dbReference type="Rhea" id="RHEA-COMP:10163"/>
        <dbReference type="Rhea" id="RHEA-COMP:11092"/>
        <dbReference type="Rhea" id="RHEA-COMP:14737"/>
        <dbReference type="Rhea" id="RHEA-COMP:14739"/>
        <dbReference type="ChEBI" id="CHEBI:13193"/>
        <dbReference type="ChEBI" id="CHEBI:15378"/>
        <dbReference type="ChEBI" id="CHEBI:17319"/>
        <dbReference type="ChEBI" id="CHEBI:17499"/>
        <dbReference type="ChEBI" id="CHEBI:29917"/>
        <dbReference type="ChEBI" id="CHEBI:57844"/>
        <dbReference type="ChEBI" id="CHEBI:57856"/>
        <dbReference type="ChEBI" id="CHEBI:59789"/>
        <dbReference type="ChEBI" id="CHEBI:64428"/>
        <dbReference type="ChEBI" id="CHEBI:74418"/>
        <dbReference type="ChEBI" id="CHEBI:74420"/>
        <dbReference type="EC" id="2.8.4.5"/>
    </reaction>
</comment>
<dbReference type="Pfam" id="PF04055">
    <property type="entry name" value="Radical_SAM"/>
    <property type="match status" value="1"/>
</dbReference>
<dbReference type="InterPro" id="IPR013848">
    <property type="entry name" value="Methylthiotransferase_N"/>
</dbReference>
<evidence type="ECO:0000256" key="11">
    <source>
        <dbReference type="ARBA" id="ARBA00023014"/>
    </source>
</evidence>
<comment type="similarity">
    <text evidence="14">Belongs to the methylthiotransferase family. MtaB subfamily.</text>
</comment>
<dbReference type="SFLD" id="SFLDF00295">
    <property type="entry name" value="threonylcarbamoyladenosine_tRN"/>
    <property type="match status" value="1"/>
</dbReference>
<dbReference type="AlphaFoldDB" id="A0A4U7JB23"/>
<keyword evidence="5" id="KW-0963">Cytoplasm</keyword>
<evidence type="ECO:0000256" key="1">
    <source>
        <dbReference type="ARBA" id="ARBA00001966"/>
    </source>
</evidence>
<dbReference type="InterPro" id="IPR023404">
    <property type="entry name" value="rSAM_horseshoe"/>
</dbReference>
<dbReference type="InterPro" id="IPR007197">
    <property type="entry name" value="rSAM"/>
</dbReference>
<comment type="cofactor">
    <cofactor evidence="1">
        <name>[4Fe-4S] cluster</name>
        <dbReference type="ChEBI" id="CHEBI:49883"/>
    </cofactor>
</comment>
<dbReference type="Gene3D" id="3.40.50.12160">
    <property type="entry name" value="Methylthiotransferase, N-terminal domain"/>
    <property type="match status" value="1"/>
</dbReference>
<accession>A0A4U7JB23</accession>
<evidence type="ECO:0000256" key="10">
    <source>
        <dbReference type="ARBA" id="ARBA00023004"/>
    </source>
</evidence>
<dbReference type="SFLD" id="SFLDG01061">
    <property type="entry name" value="methylthiotransferase"/>
    <property type="match status" value="1"/>
</dbReference>
<comment type="function">
    <text evidence="2">Catalyzes the methylthiolation of N6-threonylcarbamoyladenosine (t(6)A), leading to the formation of 2-methylthio-N6-threonylcarbamoyladenosine (ms(2)t(6)A) at position 37 in tRNAs that read codons beginning with adenine.</text>
</comment>
<evidence type="ECO:0000256" key="14">
    <source>
        <dbReference type="ARBA" id="ARBA00061574"/>
    </source>
</evidence>
<name>A0A4U7JB23_9FIRM</name>
<evidence type="ECO:0000256" key="4">
    <source>
        <dbReference type="ARBA" id="ARBA00022485"/>
    </source>
</evidence>
<dbReference type="InterPro" id="IPR020612">
    <property type="entry name" value="Methylthiotransferase_CS"/>
</dbReference>
<dbReference type="GO" id="GO:0035598">
    <property type="term" value="F:tRNA (N(6)-L-threonylcarbamoyladenosine(37)-C(2))-methylthiotransferase activity"/>
    <property type="evidence" value="ECO:0007669"/>
    <property type="project" value="UniProtKB-EC"/>
</dbReference>
<dbReference type="PROSITE" id="PS51918">
    <property type="entry name" value="RADICAL_SAM"/>
    <property type="match status" value="1"/>
</dbReference>
<dbReference type="PROSITE" id="PS51449">
    <property type="entry name" value="MTTASE_N"/>
    <property type="match status" value="1"/>
</dbReference>
<dbReference type="SMART" id="SM00729">
    <property type="entry name" value="Elp3"/>
    <property type="match status" value="1"/>
</dbReference>